<evidence type="ECO:0000256" key="9">
    <source>
        <dbReference type="ARBA" id="ARBA00023136"/>
    </source>
</evidence>
<evidence type="ECO:0000256" key="2">
    <source>
        <dbReference type="ARBA" id="ARBA00011233"/>
    </source>
</evidence>
<dbReference type="Gene3D" id="2.40.160.10">
    <property type="entry name" value="Porin"/>
    <property type="match status" value="1"/>
</dbReference>
<comment type="subunit">
    <text evidence="2">Homotrimer.</text>
</comment>
<accession>A0A1N7SUA5</accession>
<evidence type="ECO:0000256" key="5">
    <source>
        <dbReference type="ARBA" id="ARBA00022692"/>
    </source>
</evidence>
<dbReference type="InterPro" id="IPR023614">
    <property type="entry name" value="Porin_dom_sf"/>
</dbReference>
<evidence type="ECO:0000259" key="12">
    <source>
        <dbReference type="Pfam" id="PF13609"/>
    </source>
</evidence>
<name>A0A1N7SUA5_9BURK</name>
<keyword evidence="5" id="KW-0812">Transmembrane</keyword>
<keyword evidence="8" id="KW-0626">Porin</keyword>
<keyword evidence="3" id="KW-0813">Transport</keyword>
<keyword evidence="9" id="KW-0472">Membrane</keyword>
<reference evidence="13" key="1">
    <citation type="submission" date="2016-12" db="EMBL/GenBank/DDBJ databases">
        <authorList>
            <person name="Moulin L."/>
        </authorList>
    </citation>
    <scope>NUCLEOTIDE SEQUENCE [LARGE SCALE GENOMIC DNA]</scope>
    <source>
        <strain evidence="13">STM 7183</strain>
    </source>
</reference>
<keyword evidence="6 11" id="KW-0732">Signal</keyword>
<dbReference type="PANTHER" id="PTHR34501:SF9">
    <property type="entry name" value="MAJOR OUTER MEMBRANE PROTEIN P.IA"/>
    <property type="match status" value="1"/>
</dbReference>
<dbReference type="GO" id="GO:0015288">
    <property type="term" value="F:porin activity"/>
    <property type="evidence" value="ECO:0007669"/>
    <property type="project" value="UniProtKB-KW"/>
</dbReference>
<evidence type="ECO:0000256" key="11">
    <source>
        <dbReference type="SAM" id="SignalP"/>
    </source>
</evidence>
<dbReference type="SUPFAM" id="SSF56935">
    <property type="entry name" value="Porins"/>
    <property type="match status" value="1"/>
</dbReference>
<dbReference type="InterPro" id="IPR033900">
    <property type="entry name" value="Gram_neg_porin_domain"/>
</dbReference>
<keyword evidence="4" id="KW-1134">Transmembrane beta strand</keyword>
<comment type="caution">
    <text evidence="13">The sequence shown here is derived from an EMBL/GenBank/DDBJ whole genome shotgun (WGS) entry which is preliminary data.</text>
</comment>
<dbReference type="GO" id="GO:0009279">
    <property type="term" value="C:cell outer membrane"/>
    <property type="evidence" value="ECO:0007669"/>
    <property type="project" value="UniProtKB-SubCell"/>
</dbReference>
<evidence type="ECO:0000256" key="6">
    <source>
        <dbReference type="ARBA" id="ARBA00022729"/>
    </source>
</evidence>
<dbReference type="AlphaFoldDB" id="A0A1N7SUA5"/>
<proteinExistence type="predicted"/>
<dbReference type="EMBL" id="CYGY02000096">
    <property type="protein sequence ID" value="SIT50944.1"/>
    <property type="molecule type" value="Genomic_DNA"/>
</dbReference>
<dbReference type="GO" id="GO:0046930">
    <property type="term" value="C:pore complex"/>
    <property type="evidence" value="ECO:0007669"/>
    <property type="project" value="UniProtKB-KW"/>
</dbReference>
<evidence type="ECO:0000256" key="8">
    <source>
        <dbReference type="ARBA" id="ARBA00023114"/>
    </source>
</evidence>
<protein>
    <submittedName>
        <fullName evidence="13">Porin Gram-negative type</fullName>
    </submittedName>
</protein>
<gene>
    <name evidence="13" type="ORF">BN2476_960095</name>
</gene>
<dbReference type="PRINTS" id="PR00184">
    <property type="entry name" value="NEISSPPORIN"/>
</dbReference>
<feature type="domain" description="Porin" evidence="12">
    <location>
        <begin position="12"/>
        <end position="343"/>
    </location>
</feature>
<evidence type="ECO:0000256" key="10">
    <source>
        <dbReference type="ARBA" id="ARBA00023237"/>
    </source>
</evidence>
<dbReference type="PANTHER" id="PTHR34501">
    <property type="entry name" value="PROTEIN YDDL-RELATED"/>
    <property type="match status" value="1"/>
</dbReference>
<evidence type="ECO:0000256" key="7">
    <source>
        <dbReference type="ARBA" id="ARBA00023065"/>
    </source>
</evidence>
<evidence type="ECO:0000256" key="3">
    <source>
        <dbReference type="ARBA" id="ARBA00022448"/>
    </source>
</evidence>
<evidence type="ECO:0000256" key="1">
    <source>
        <dbReference type="ARBA" id="ARBA00004571"/>
    </source>
</evidence>
<evidence type="ECO:0000313" key="13">
    <source>
        <dbReference type="EMBL" id="SIT50944.1"/>
    </source>
</evidence>
<evidence type="ECO:0000256" key="4">
    <source>
        <dbReference type="ARBA" id="ARBA00022452"/>
    </source>
</evidence>
<dbReference type="InterPro" id="IPR002299">
    <property type="entry name" value="Porin_Neis"/>
</dbReference>
<dbReference type="GO" id="GO:0034220">
    <property type="term" value="P:monoatomic ion transmembrane transport"/>
    <property type="evidence" value="ECO:0007669"/>
    <property type="project" value="InterPro"/>
</dbReference>
<comment type="subcellular location">
    <subcellularLocation>
        <location evidence="1">Cell outer membrane</location>
        <topology evidence="1">Multi-pass membrane protein</topology>
    </subcellularLocation>
</comment>
<dbReference type="InterPro" id="IPR050298">
    <property type="entry name" value="Gram-neg_bact_OMP"/>
</dbReference>
<dbReference type="Proteomes" id="UP000195569">
    <property type="component" value="Unassembled WGS sequence"/>
</dbReference>
<evidence type="ECO:0000313" key="14">
    <source>
        <dbReference type="Proteomes" id="UP000195569"/>
    </source>
</evidence>
<sequence>MKKIALPSVSLCLAALASPVHAQSTVTLYGVIDTGLTYVHNSGGQSTQLALGGGALSGSRWGLKGSEDLGNGLKAVFRLENGFNPTTGALGQGSRMFGRQAYVGLSDDKFGTLTLGRQYDPIVDQVQPLTGDNYFGAIIATPGDFDNYDNSIRINNSVKWVSPSWSGLTVEALYSFGGVAGSVGSGQTYSASVAYNTGAFGIAAGYMHLDYGNTGLVKRPTSSADSLFNSSVNSAYASARSVNSTRVAGQYVLGSVTLGAGYSFTQYNPDAASAFLTAEKYQNASVFGVWQVAPTFLLGAGYNYTKTSGDSSAKYHMFTVGADYNLSKRTDVYAVAGYTHASGQNGLGEAQAVVGSYDIDSGKTSQAITVVGLRHRF</sequence>
<dbReference type="OrthoDB" id="8982743at2"/>
<dbReference type="PRINTS" id="PR00182">
    <property type="entry name" value="ECOLNEIPORIN"/>
</dbReference>
<keyword evidence="14" id="KW-1185">Reference proteome</keyword>
<organism evidence="13 14">
    <name type="scientific">Paraburkholderia piptadeniae</name>
    <dbReference type="NCBI Taxonomy" id="1701573"/>
    <lineage>
        <taxon>Bacteria</taxon>
        <taxon>Pseudomonadati</taxon>
        <taxon>Pseudomonadota</taxon>
        <taxon>Betaproteobacteria</taxon>
        <taxon>Burkholderiales</taxon>
        <taxon>Burkholderiaceae</taxon>
        <taxon>Paraburkholderia</taxon>
    </lineage>
</organism>
<feature type="signal peptide" evidence="11">
    <location>
        <begin position="1"/>
        <end position="22"/>
    </location>
</feature>
<dbReference type="InterPro" id="IPR001702">
    <property type="entry name" value="Porin_Gram-ve"/>
</dbReference>
<keyword evidence="7" id="KW-0406">Ion transport</keyword>
<dbReference type="CDD" id="cd00342">
    <property type="entry name" value="gram_neg_porins"/>
    <property type="match status" value="1"/>
</dbReference>
<dbReference type="Pfam" id="PF13609">
    <property type="entry name" value="Porin_4"/>
    <property type="match status" value="1"/>
</dbReference>
<feature type="chain" id="PRO_5013224421" evidence="11">
    <location>
        <begin position="23"/>
        <end position="377"/>
    </location>
</feature>
<keyword evidence="10" id="KW-0998">Cell outer membrane</keyword>
<dbReference type="RefSeq" id="WP_087739564.1">
    <property type="nucleotide sequence ID" value="NZ_CYGY02000096.1"/>
</dbReference>